<dbReference type="GO" id="GO:0005948">
    <property type="term" value="C:acetolactate synthase complex"/>
    <property type="evidence" value="ECO:0007669"/>
    <property type="project" value="TreeGrafter"/>
</dbReference>
<keyword evidence="8" id="KW-1185">Reference proteome</keyword>
<accession>A0AAV3TB20</accession>
<evidence type="ECO:0000256" key="2">
    <source>
        <dbReference type="ARBA" id="ARBA00023052"/>
    </source>
</evidence>
<dbReference type="CDD" id="cd07035">
    <property type="entry name" value="TPP_PYR_POX_like"/>
    <property type="match status" value="1"/>
</dbReference>
<organism evidence="7 8">
    <name type="scientific">Natronoarchaeum mannanilyticum</name>
    <dbReference type="NCBI Taxonomy" id="926360"/>
    <lineage>
        <taxon>Archaea</taxon>
        <taxon>Methanobacteriati</taxon>
        <taxon>Methanobacteriota</taxon>
        <taxon>Stenosarchaea group</taxon>
        <taxon>Halobacteria</taxon>
        <taxon>Halobacteriales</taxon>
        <taxon>Natronoarchaeaceae</taxon>
    </lineage>
</organism>
<dbReference type="GO" id="GO:0050660">
    <property type="term" value="F:flavin adenine dinucleotide binding"/>
    <property type="evidence" value="ECO:0007669"/>
    <property type="project" value="TreeGrafter"/>
</dbReference>
<dbReference type="Gene3D" id="3.40.50.1220">
    <property type="entry name" value="TPP-binding domain"/>
    <property type="match status" value="1"/>
</dbReference>
<evidence type="ECO:0000313" key="8">
    <source>
        <dbReference type="Proteomes" id="UP001500420"/>
    </source>
</evidence>
<name>A0AAV3TB20_9EURY</name>
<dbReference type="RefSeq" id="WP_343773984.1">
    <property type="nucleotide sequence ID" value="NZ_BAAADV010000004.1"/>
</dbReference>
<dbReference type="GO" id="GO:0044272">
    <property type="term" value="P:sulfur compound biosynthetic process"/>
    <property type="evidence" value="ECO:0007669"/>
    <property type="project" value="UniProtKB-ARBA"/>
</dbReference>
<evidence type="ECO:0000313" key="7">
    <source>
        <dbReference type="EMBL" id="GAA0673827.1"/>
    </source>
</evidence>
<sequence length="541" mass="57911">MSDDATATDDAAASEDTTARLIVDCLEAEDVEHVFGIPGEETTELLFALGDSDIEFVPVRHEQAAAFIADVYGRLTGDAGVCLGTLGPGATNLLTGVADAYLDKSPLVAITGQGRRERIQRESHQAIDVVSLFDSVTKWNAQIDDAAFAAEAVRKAFRCAEREKPGPTHLELPYDVAGETVDDEPLARREPVSLPAPDEETIDAAAELLEAAERPLVLAGNGVLRTRAAPALRSFVDDTGIPVAATYMGKGAVSDADERSLYTLASGVDEQYAAVERADCVVAAGYDVAEHEPVDWNPDLDRSIVHVDTASADVSRHYNPDVEVVGDIDAALDRLASDADLDFDDEWWTEIREEVHAAATEHPADDAPLTVERLVPLLRDAMADEDVLVSDVGHHKGVLARRFPTYDPNTCVISNGLATMGIALPGAIAADLASDANVVAATGDGGFMMNASDLETARRLDCGFTVLVFENREFGSIARQQHAHGGGDYGTQFTNPDFATFADSFDVDAYRPDSWSAIDRTLSEVVPDDDMALVAVPVDER</sequence>
<dbReference type="InterPro" id="IPR012001">
    <property type="entry name" value="Thiamin_PyroP_enz_TPP-bd_dom"/>
</dbReference>
<evidence type="ECO:0000259" key="6">
    <source>
        <dbReference type="Pfam" id="PF02776"/>
    </source>
</evidence>
<evidence type="ECO:0000259" key="4">
    <source>
        <dbReference type="Pfam" id="PF00205"/>
    </source>
</evidence>
<dbReference type="InterPro" id="IPR011766">
    <property type="entry name" value="TPP_enzyme_TPP-bd"/>
</dbReference>
<dbReference type="Pfam" id="PF02776">
    <property type="entry name" value="TPP_enzyme_N"/>
    <property type="match status" value="1"/>
</dbReference>
<dbReference type="GO" id="GO:0000287">
    <property type="term" value="F:magnesium ion binding"/>
    <property type="evidence" value="ECO:0007669"/>
    <property type="project" value="InterPro"/>
</dbReference>
<dbReference type="PANTHER" id="PTHR18968:SF129">
    <property type="entry name" value="ACETOLACTATE SYNTHASE"/>
    <property type="match status" value="1"/>
</dbReference>
<dbReference type="InterPro" id="IPR029035">
    <property type="entry name" value="DHS-like_NAD/FAD-binding_dom"/>
</dbReference>
<feature type="domain" description="Thiamine pyrophosphate enzyme TPP-binding" evidence="5">
    <location>
        <begin position="391"/>
        <end position="536"/>
    </location>
</feature>
<comment type="similarity">
    <text evidence="1 3">Belongs to the TPP enzyme family.</text>
</comment>
<dbReference type="GO" id="GO:0003984">
    <property type="term" value="F:acetolactate synthase activity"/>
    <property type="evidence" value="ECO:0007669"/>
    <property type="project" value="TreeGrafter"/>
</dbReference>
<dbReference type="Gene3D" id="3.40.50.970">
    <property type="match status" value="2"/>
</dbReference>
<gene>
    <name evidence="7" type="ORF">GCM10009020_21180</name>
</gene>
<evidence type="ECO:0000256" key="1">
    <source>
        <dbReference type="ARBA" id="ARBA00007812"/>
    </source>
</evidence>
<dbReference type="AlphaFoldDB" id="A0AAV3TB20"/>
<dbReference type="SUPFAM" id="SSF52518">
    <property type="entry name" value="Thiamin diphosphate-binding fold (THDP-binding)"/>
    <property type="match status" value="2"/>
</dbReference>
<dbReference type="EMBL" id="BAAADV010000004">
    <property type="protein sequence ID" value="GAA0673827.1"/>
    <property type="molecule type" value="Genomic_DNA"/>
</dbReference>
<protein>
    <submittedName>
        <fullName evidence="7">Acetolactate synthase large subunit</fullName>
    </submittedName>
</protein>
<dbReference type="InterPro" id="IPR045229">
    <property type="entry name" value="TPP_enz"/>
</dbReference>
<feature type="domain" description="Thiamine pyrophosphate enzyme N-terminal TPP-binding" evidence="6">
    <location>
        <begin position="17"/>
        <end position="131"/>
    </location>
</feature>
<evidence type="ECO:0000259" key="5">
    <source>
        <dbReference type="Pfam" id="PF02775"/>
    </source>
</evidence>
<evidence type="ECO:0000256" key="3">
    <source>
        <dbReference type="RuleBase" id="RU362132"/>
    </source>
</evidence>
<dbReference type="GO" id="GO:0009097">
    <property type="term" value="P:isoleucine biosynthetic process"/>
    <property type="evidence" value="ECO:0007669"/>
    <property type="project" value="TreeGrafter"/>
</dbReference>
<dbReference type="SUPFAM" id="SSF52467">
    <property type="entry name" value="DHS-like NAD/FAD-binding domain"/>
    <property type="match status" value="1"/>
</dbReference>
<dbReference type="NCBIfam" id="NF006187">
    <property type="entry name" value="PRK08322.1"/>
    <property type="match status" value="1"/>
</dbReference>
<reference evidence="7 8" key="1">
    <citation type="journal article" date="2019" name="Int. J. Syst. Evol. Microbiol.">
        <title>The Global Catalogue of Microorganisms (GCM) 10K type strain sequencing project: providing services to taxonomists for standard genome sequencing and annotation.</title>
        <authorList>
            <consortium name="The Broad Institute Genomics Platform"/>
            <consortium name="The Broad Institute Genome Sequencing Center for Infectious Disease"/>
            <person name="Wu L."/>
            <person name="Ma J."/>
        </authorList>
    </citation>
    <scope>NUCLEOTIDE SEQUENCE [LARGE SCALE GENOMIC DNA]</scope>
    <source>
        <strain evidence="7 8">JCM 16328</strain>
    </source>
</reference>
<comment type="caution">
    <text evidence="7">The sequence shown here is derived from an EMBL/GenBank/DDBJ whole genome shotgun (WGS) entry which is preliminary data.</text>
</comment>
<dbReference type="Pfam" id="PF00205">
    <property type="entry name" value="TPP_enzyme_M"/>
    <property type="match status" value="1"/>
</dbReference>
<dbReference type="GO" id="GO:0009099">
    <property type="term" value="P:L-valine biosynthetic process"/>
    <property type="evidence" value="ECO:0007669"/>
    <property type="project" value="TreeGrafter"/>
</dbReference>
<dbReference type="FunFam" id="3.40.50.970:FF:000007">
    <property type="entry name" value="Acetolactate synthase"/>
    <property type="match status" value="1"/>
</dbReference>
<feature type="domain" description="Thiamine pyrophosphate enzyme central" evidence="4">
    <location>
        <begin position="202"/>
        <end position="335"/>
    </location>
</feature>
<dbReference type="Pfam" id="PF02775">
    <property type="entry name" value="TPP_enzyme_C"/>
    <property type="match status" value="1"/>
</dbReference>
<dbReference type="GO" id="GO:0030976">
    <property type="term" value="F:thiamine pyrophosphate binding"/>
    <property type="evidence" value="ECO:0007669"/>
    <property type="project" value="InterPro"/>
</dbReference>
<keyword evidence="2 3" id="KW-0786">Thiamine pyrophosphate</keyword>
<dbReference type="PANTHER" id="PTHR18968">
    <property type="entry name" value="THIAMINE PYROPHOSPHATE ENZYMES"/>
    <property type="match status" value="1"/>
</dbReference>
<dbReference type="Proteomes" id="UP001500420">
    <property type="component" value="Unassembled WGS sequence"/>
</dbReference>
<dbReference type="InterPro" id="IPR012000">
    <property type="entry name" value="Thiamin_PyroP_enz_cen_dom"/>
</dbReference>
<proteinExistence type="inferred from homology"/>
<dbReference type="InterPro" id="IPR029061">
    <property type="entry name" value="THDP-binding"/>
</dbReference>